<protein>
    <recommendedName>
        <fullName evidence="3">TfoX N-terminal domain-containing protein</fullName>
    </recommendedName>
</protein>
<organism evidence="1 2">
    <name type="scientific">Nocardia puris</name>
    <dbReference type="NCBI Taxonomy" id="208602"/>
    <lineage>
        <taxon>Bacteria</taxon>
        <taxon>Bacillati</taxon>
        <taxon>Actinomycetota</taxon>
        <taxon>Actinomycetes</taxon>
        <taxon>Mycobacteriales</taxon>
        <taxon>Nocardiaceae</taxon>
        <taxon>Nocardia</taxon>
    </lineage>
</organism>
<reference evidence="1 2" key="1">
    <citation type="submission" date="2018-06" db="EMBL/GenBank/DDBJ databases">
        <title>Genomic Encyclopedia of Type Strains, Phase IV (KMG-IV): sequencing the most valuable type-strain genomes for metagenomic binning, comparative biology and taxonomic classification.</title>
        <authorList>
            <person name="Goeker M."/>
        </authorList>
    </citation>
    <scope>NUCLEOTIDE SEQUENCE [LARGE SCALE GENOMIC DNA]</scope>
    <source>
        <strain evidence="1 2">DSM 44599</strain>
    </source>
</reference>
<dbReference type="Proteomes" id="UP000252586">
    <property type="component" value="Unassembled WGS sequence"/>
</dbReference>
<dbReference type="SUPFAM" id="SSF159894">
    <property type="entry name" value="YgaC/TfoX-N like"/>
    <property type="match status" value="1"/>
</dbReference>
<evidence type="ECO:0000313" key="2">
    <source>
        <dbReference type="Proteomes" id="UP000252586"/>
    </source>
</evidence>
<gene>
    <name evidence="1" type="ORF">DFR74_114154</name>
</gene>
<dbReference type="RefSeq" id="WP_147265952.1">
    <property type="nucleotide sequence ID" value="NZ_CP107943.1"/>
</dbReference>
<dbReference type="STRING" id="1210090.GCA_001613185_03862"/>
<dbReference type="OrthoDB" id="8779526at2"/>
<sequence length="118" mass="13387">MPARDDVPHVDLLDRIAADFADDPEVATGTMFRSPGLRVGGKIFAFLGFEGELIAKLPRERTEELVASGVARRVVMGKRTMREWIEFPPRPDRDATLALWRDIAREAHRYVDELRRAG</sequence>
<keyword evidence="2" id="KW-1185">Reference proteome</keyword>
<dbReference type="EMBL" id="QNRE01000014">
    <property type="protein sequence ID" value="RBO85611.1"/>
    <property type="molecule type" value="Genomic_DNA"/>
</dbReference>
<dbReference type="AlphaFoldDB" id="A0A366D6D4"/>
<comment type="caution">
    <text evidence="1">The sequence shown here is derived from an EMBL/GenBank/DDBJ whole genome shotgun (WGS) entry which is preliminary data.</text>
</comment>
<evidence type="ECO:0008006" key="3">
    <source>
        <dbReference type="Google" id="ProtNLM"/>
    </source>
</evidence>
<proteinExistence type="predicted"/>
<accession>A0A366D6D4</accession>
<evidence type="ECO:0000313" key="1">
    <source>
        <dbReference type="EMBL" id="RBO85611.1"/>
    </source>
</evidence>
<name>A0A366D6D4_9NOCA</name>